<dbReference type="Gene3D" id="2.60.40.60">
    <property type="entry name" value="Cadherins"/>
    <property type="match status" value="4"/>
</dbReference>
<evidence type="ECO:0000313" key="11">
    <source>
        <dbReference type="EMBL" id="KAJ8322391.1"/>
    </source>
</evidence>
<evidence type="ECO:0000259" key="10">
    <source>
        <dbReference type="PROSITE" id="PS50268"/>
    </source>
</evidence>
<evidence type="ECO:0000256" key="4">
    <source>
        <dbReference type="ARBA" id="ARBA00022837"/>
    </source>
</evidence>
<comment type="subcellular location">
    <subcellularLocation>
        <location evidence="1">Membrane</location>
    </subcellularLocation>
</comment>
<keyword evidence="4 8" id="KW-0106">Calcium</keyword>
<keyword evidence="6" id="KW-1133">Transmembrane helix</keyword>
<evidence type="ECO:0000313" key="12">
    <source>
        <dbReference type="Proteomes" id="UP001217089"/>
    </source>
</evidence>
<evidence type="ECO:0000256" key="2">
    <source>
        <dbReference type="ARBA" id="ARBA00022692"/>
    </source>
</evidence>
<reference evidence="11 12" key="1">
    <citation type="submission" date="2022-12" db="EMBL/GenBank/DDBJ databases">
        <title>Chromosome-level genome of Tegillarca granosa.</title>
        <authorList>
            <person name="Kim J."/>
        </authorList>
    </citation>
    <scope>NUCLEOTIDE SEQUENCE [LARGE SCALE GENOMIC DNA]</scope>
    <source>
        <strain evidence="11">Teg-2019</strain>
        <tissue evidence="11">Adductor muscle</tissue>
    </source>
</reference>
<keyword evidence="2" id="KW-0812">Transmembrane</keyword>
<evidence type="ECO:0000256" key="6">
    <source>
        <dbReference type="ARBA" id="ARBA00022989"/>
    </source>
</evidence>
<dbReference type="Pfam" id="PF00028">
    <property type="entry name" value="Cadherin"/>
    <property type="match status" value="1"/>
</dbReference>
<name>A0ABQ9G1X2_TEGGR</name>
<evidence type="ECO:0000256" key="8">
    <source>
        <dbReference type="PROSITE-ProRule" id="PRU00043"/>
    </source>
</evidence>
<protein>
    <recommendedName>
        <fullName evidence="10">Cadherin domain-containing protein</fullName>
    </recommendedName>
</protein>
<feature type="domain" description="Cadherin" evidence="10">
    <location>
        <begin position="234"/>
        <end position="325"/>
    </location>
</feature>
<dbReference type="Proteomes" id="UP001217089">
    <property type="component" value="Unassembled WGS sequence"/>
</dbReference>
<sequence>MDFCYTTVTAFLIAPVFHGLPISVNVGELEYNERLIYELSVTDVNNDDFNTYQVTIRCRDSNGEYSDDTVELDIIANERLEFTNIPRTGVITTTKDLKYETNSPVYLYITVSDGLIEVKEKFRVDIQKLAAVGTTLYTISGTDADAGETLSYSMHVDPVGETGKFTFDPLTGIVKSSGTFDYETRTYYNVTFNITDSKATSGPYVLDVYILNEEEPCYFVDSNYYMSAYEGNAGSLVNFNPNFLVRDYDGTSTWSLSLVNANNSGRFTMAGSTGLMNYAVNYDVDQNAMPSVVYLTAKCTDLTGQTGTTGLTIFIQDVNDNAPQFPQGVYTYAIDQYTALGTIATLSATDRDLTSNNNQYSCNGQTVSTTNIWYSIEPTWHMEQFYTPRRQVTPPSRRQVTPERRELEPRRGLLRRSYGRRDYLDYPQAVSPSDANLGLERTVPRLPIGKTPAIGYY</sequence>
<dbReference type="InterPro" id="IPR050971">
    <property type="entry name" value="Cadherin-domain_protein"/>
</dbReference>
<dbReference type="PROSITE" id="PS00232">
    <property type="entry name" value="CADHERIN_1"/>
    <property type="match status" value="1"/>
</dbReference>
<organism evidence="11 12">
    <name type="scientific">Tegillarca granosa</name>
    <name type="common">Malaysian cockle</name>
    <name type="synonym">Anadara granosa</name>
    <dbReference type="NCBI Taxonomy" id="220873"/>
    <lineage>
        <taxon>Eukaryota</taxon>
        <taxon>Metazoa</taxon>
        <taxon>Spiralia</taxon>
        <taxon>Lophotrochozoa</taxon>
        <taxon>Mollusca</taxon>
        <taxon>Bivalvia</taxon>
        <taxon>Autobranchia</taxon>
        <taxon>Pteriomorphia</taxon>
        <taxon>Arcoida</taxon>
        <taxon>Arcoidea</taxon>
        <taxon>Arcidae</taxon>
        <taxon>Tegillarca</taxon>
    </lineage>
</organism>
<evidence type="ECO:0000256" key="5">
    <source>
        <dbReference type="ARBA" id="ARBA00022889"/>
    </source>
</evidence>
<dbReference type="PANTHER" id="PTHR24025:SF23">
    <property type="entry name" value="NEURAL-CADHERIN"/>
    <property type="match status" value="1"/>
</dbReference>
<dbReference type="InterPro" id="IPR015919">
    <property type="entry name" value="Cadherin-like_sf"/>
</dbReference>
<dbReference type="SUPFAM" id="SSF49313">
    <property type="entry name" value="Cadherin-like"/>
    <property type="match status" value="3"/>
</dbReference>
<dbReference type="SMART" id="SM00112">
    <property type="entry name" value="CA"/>
    <property type="match status" value="2"/>
</dbReference>
<evidence type="ECO:0000256" key="1">
    <source>
        <dbReference type="ARBA" id="ARBA00004370"/>
    </source>
</evidence>
<gene>
    <name evidence="11" type="ORF">KUTeg_000862</name>
</gene>
<keyword evidence="3" id="KW-0677">Repeat</keyword>
<evidence type="ECO:0000256" key="9">
    <source>
        <dbReference type="SAM" id="MobiDB-lite"/>
    </source>
</evidence>
<dbReference type="PROSITE" id="PS50268">
    <property type="entry name" value="CADHERIN_2"/>
    <property type="match status" value="2"/>
</dbReference>
<dbReference type="PANTHER" id="PTHR24025">
    <property type="entry name" value="DESMOGLEIN FAMILY MEMBER"/>
    <property type="match status" value="1"/>
</dbReference>
<dbReference type="EMBL" id="JARBDR010000018">
    <property type="protein sequence ID" value="KAJ8322391.1"/>
    <property type="molecule type" value="Genomic_DNA"/>
</dbReference>
<evidence type="ECO:0000256" key="7">
    <source>
        <dbReference type="ARBA" id="ARBA00023136"/>
    </source>
</evidence>
<feature type="compositionally biased region" description="Basic and acidic residues" evidence="9">
    <location>
        <begin position="400"/>
        <end position="411"/>
    </location>
</feature>
<dbReference type="InterPro" id="IPR020894">
    <property type="entry name" value="Cadherin_CS"/>
</dbReference>
<keyword evidence="5" id="KW-0130">Cell adhesion</keyword>
<dbReference type="PRINTS" id="PR00205">
    <property type="entry name" value="CADHERIN"/>
</dbReference>
<comment type="caution">
    <text evidence="11">The sequence shown here is derived from an EMBL/GenBank/DDBJ whole genome shotgun (WGS) entry which is preliminary data.</text>
</comment>
<proteinExistence type="predicted"/>
<feature type="region of interest" description="Disordered" evidence="9">
    <location>
        <begin position="391"/>
        <end position="412"/>
    </location>
</feature>
<keyword evidence="12" id="KW-1185">Reference proteome</keyword>
<keyword evidence="7" id="KW-0472">Membrane</keyword>
<evidence type="ECO:0000256" key="3">
    <source>
        <dbReference type="ARBA" id="ARBA00022737"/>
    </source>
</evidence>
<accession>A0ABQ9G1X2</accession>
<dbReference type="CDD" id="cd11304">
    <property type="entry name" value="Cadherin_repeat"/>
    <property type="match status" value="1"/>
</dbReference>
<feature type="domain" description="Cadherin" evidence="10">
    <location>
        <begin position="118"/>
        <end position="218"/>
    </location>
</feature>
<dbReference type="InterPro" id="IPR002126">
    <property type="entry name" value="Cadherin-like_dom"/>
</dbReference>